<dbReference type="OrthoDB" id="1924677at2759"/>
<feature type="domain" description="F-box" evidence="1">
    <location>
        <begin position="9"/>
        <end position="54"/>
    </location>
</feature>
<dbReference type="SUPFAM" id="SSF81383">
    <property type="entry name" value="F-box domain"/>
    <property type="match status" value="1"/>
</dbReference>
<organism evidence="2 3">
    <name type="scientific">Coptis chinensis</name>
    <dbReference type="NCBI Taxonomy" id="261450"/>
    <lineage>
        <taxon>Eukaryota</taxon>
        <taxon>Viridiplantae</taxon>
        <taxon>Streptophyta</taxon>
        <taxon>Embryophyta</taxon>
        <taxon>Tracheophyta</taxon>
        <taxon>Spermatophyta</taxon>
        <taxon>Magnoliopsida</taxon>
        <taxon>Ranunculales</taxon>
        <taxon>Ranunculaceae</taxon>
        <taxon>Coptidoideae</taxon>
        <taxon>Coptis</taxon>
    </lineage>
</organism>
<evidence type="ECO:0000313" key="2">
    <source>
        <dbReference type="EMBL" id="KAF9612848.1"/>
    </source>
</evidence>
<name>A0A835LYD3_9MAGN</name>
<dbReference type="Gene3D" id="1.20.1280.50">
    <property type="match status" value="1"/>
</dbReference>
<dbReference type="PANTHER" id="PTHR31672">
    <property type="entry name" value="BNACNNG10540D PROTEIN"/>
    <property type="match status" value="1"/>
</dbReference>
<evidence type="ECO:0000259" key="1">
    <source>
        <dbReference type="PROSITE" id="PS50181"/>
    </source>
</evidence>
<keyword evidence="3" id="KW-1185">Reference proteome</keyword>
<evidence type="ECO:0000313" key="3">
    <source>
        <dbReference type="Proteomes" id="UP000631114"/>
    </source>
</evidence>
<gene>
    <name evidence="2" type="ORF">IFM89_004258</name>
</gene>
<dbReference type="Pfam" id="PF12937">
    <property type="entry name" value="F-box-like"/>
    <property type="match status" value="1"/>
</dbReference>
<dbReference type="InterPro" id="IPR036047">
    <property type="entry name" value="F-box-like_dom_sf"/>
</dbReference>
<proteinExistence type="predicted"/>
<dbReference type="SMART" id="SM00256">
    <property type="entry name" value="FBOX"/>
    <property type="match status" value="1"/>
</dbReference>
<accession>A0A835LYD3</accession>
<dbReference type="AlphaFoldDB" id="A0A835LYD3"/>
<dbReference type="InterPro" id="IPR050796">
    <property type="entry name" value="SCF_F-box_component"/>
</dbReference>
<comment type="caution">
    <text evidence="2">The sequence shown here is derived from an EMBL/GenBank/DDBJ whole genome shotgun (WGS) entry which is preliminary data.</text>
</comment>
<dbReference type="Proteomes" id="UP000631114">
    <property type="component" value="Unassembled WGS sequence"/>
</dbReference>
<protein>
    <recommendedName>
        <fullName evidence="1">F-box domain-containing protein</fullName>
    </recommendedName>
</protein>
<dbReference type="PROSITE" id="PS50181">
    <property type="entry name" value="FBOX"/>
    <property type="match status" value="1"/>
</dbReference>
<reference evidence="2 3" key="1">
    <citation type="submission" date="2020-10" db="EMBL/GenBank/DDBJ databases">
        <title>The Coptis chinensis genome and diversification of protoberbering-type alkaloids.</title>
        <authorList>
            <person name="Wang B."/>
            <person name="Shu S."/>
            <person name="Song C."/>
            <person name="Liu Y."/>
        </authorList>
    </citation>
    <scope>NUCLEOTIDE SEQUENCE [LARGE SCALE GENOMIC DNA]</scope>
    <source>
        <strain evidence="2">HL-2020</strain>
        <tissue evidence="2">Leaf</tissue>
    </source>
</reference>
<dbReference type="InterPro" id="IPR001810">
    <property type="entry name" value="F-box_dom"/>
</dbReference>
<dbReference type="EMBL" id="JADFTS010000003">
    <property type="protein sequence ID" value="KAF9612848.1"/>
    <property type="molecule type" value="Genomic_DNA"/>
</dbReference>
<sequence length="144" mass="16478">MGRPRSRKIQWNVSLPEEILMDILLRLPVKGLLLCKSVCKYWQRVISSSQFVKLQMDRGNQNNHRLIFTAKPNTGITLLYTLEYETSKVAINCNLSLPRQLYMVGSCNGLVCLSDKETYMALCNPATKEHKFVPFDLVEEVPAD</sequence>
<dbReference type="PANTHER" id="PTHR31672:SF13">
    <property type="entry name" value="F-BOX PROTEIN CPR30-LIKE"/>
    <property type="match status" value="1"/>
</dbReference>